<feature type="signal peptide" evidence="1">
    <location>
        <begin position="1"/>
        <end position="26"/>
    </location>
</feature>
<keyword evidence="2" id="KW-0418">Kinase</keyword>
<dbReference type="GO" id="GO:0016301">
    <property type="term" value="F:kinase activity"/>
    <property type="evidence" value="ECO:0007669"/>
    <property type="project" value="UniProtKB-KW"/>
</dbReference>
<keyword evidence="2" id="KW-0808">Transferase</keyword>
<feature type="non-terminal residue" evidence="2">
    <location>
        <position position="86"/>
    </location>
</feature>
<sequence>MSRLSYKIFGALLLTVLLSVGLTSFAANQLTASQFRQYIIRGNNEFITSVESTLGTYYAQYQSWNNVDNILVQLLGSNGGRLVLSN</sequence>
<evidence type="ECO:0000256" key="1">
    <source>
        <dbReference type="SAM" id="SignalP"/>
    </source>
</evidence>
<comment type="caution">
    <text evidence="2">The sequence shown here is derived from an EMBL/GenBank/DDBJ whole genome shotgun (WGS) entry which is preliminary data.</text>
</comment>
<organism evidence="2 3">
    <name type="scientific">Dehalococcoides mccartyi</name>
    <dbReference type="NCBI Taxonomy" id="61435"/>
    <lineage>
        <taxon>Bacteria</taxon>
        <taxon>Bacillati</taxon>
        <taxon>Chloroflexota</taxon>
        <taxon>Dehalococcoidia</taxon>
        <taxon>Dehalococcoidales</taxon>
        <taxon>Dehalococcoidaceae</taxon>
        <taxon>Dehalococcoides</taxon>
    </lineage>
</organism>
<evidence type="ECO:0000313" key="2">
    <source>
        <dbReference type="EMBL" id="PKH44810.1"/>
    </source>
</evidence>
<protein>
    <submittedName>
        <fullName evidence="2">Two-component sensor histidine kinase</fullName>
    </submittedName>
</protein>
<proteinExistence type="predicted"/>
<reference evidence="2 3" key="1">
    <citation type="journal article" date="2017" name="FEMS Microbiol. Ecol.">
        <title>Reconstructed genomes of novel Dehalococcoides mccartyi strains from 1,2,3,4-tetrachlorodibenzo-p-dioxin-dechlorinating enrichment cultures reveal divergent reductive dehalogenase gene profiles.</title>
        <authorList>
            <person name="Dam H.T."/>
            <person name="Vollmers J."/>
            <person name="Kaster A.K."/>
            <person name="Haggblom M.M."/>
        </authorList>
    </citation>
    <scope>NUCLEOTIDE SEQUENCE [LARGE SCALE GENOMIC DNA]</scope>
    <source>
        <strain evidence="2 3">H1-3-2.001</strain>
    </source>
</reference>
<evidence type="ECO:0000313" key="3">
    <source>
        <dbReference type="Proteomes" id="UP000233649"/>
    </source>
</evidence>
<accession>A0A2J1DRR9</accession>
<name>A0A2J1DRR9_9CHLR</name>
<dbReference type="EMBL" id="PHFD01000420">
    <property type="protein sequence ID" value="PKH44810.1"/>
    <property type="molecule type" value="Genomic_DNA"/>
</dbReference>
<keyword evidence="1" id="KW-0732">Signal</keyword>
<gene>
    <name evidence="2" type="ORF">CVH13_01731</name>
</gene>
<feature type="chain" id="PRO_5014319337" evidence="1">
    <location>
        <begin position="27"/>
        <end position="86"/>
    </location>
</feature>
<dbReference type="Proteomes" id="UP000233649">
    <property type="component" value="Unassembled WGS sequence"/>
</dbReference>
<dbReference type="AlphaFoldDB" id="A0A2J1DRR9"/>